<organism evidence="1 2">
    <name type="scientific">Sumerlaea chitinivorans</name>
    <dbReference type="NCBI Taxonomy" id="2250252"/>
    <lineage>
        <taxon>Bacteria</taxon>
        <taxon>Candidatus Sumerlaeota</taxon>
        <taxon>Candidatus Sumerlaeia</taxon>
        <taxon>Candidatus Sumerlaeales</taxon>
        <taxon>Candidatus Sumerlaeaceae</taxon>
        <taxon>Candidatus Sumerlaea</taxon>
    </lineage>
</organism>
<gene>
    <name evidence="1" type="ORF">BRCON_1822</name>
</gene>
<proteinExistence type="predicted"/>
<protein>
    <recommendedName>
        <fullName evidence="3">Lipoprotein</fullName>
    </recommendedName>
</protein>
<reference evidence="1 2" key="1">
    <citation type="submission" date="2018-05" db="EMBL/GenBank/DDBJ databases">
        <title>A metagenomic window into the 2 km-deep terrestrial subsurface aquifer revealed taxonomically and functionally diverse microbial community comprising novel uncultured bacterial lineages.</title>
        <authorList>
            <person name="Kadnikov V.V."/>
            <person name="Mardanov A.V."/>
            <person name="Beletsky A.V."/>
            <person name="Banks D."/>
            <person name="Pimenov N.V."/>
            <person name="Frank Y.A."/>
            <person name="Karnachuk O.V."/>
            <person name="Ravin N.V."/>
        </authorList>
    </citation>
    <scope>NUCLEOTIDE SEQUENCE [LARGE SCALE GENOMIC DNA]</scope>
    <source>
        <strain evidence="1">BY</strain>
    </source>
</reference>
<dbReference type="PROSITE" id="PS51257">
    <property type="entry name" value="PROKAR_LIPOPROTEIN"/>
    <property type="match status" value="1"/>
</dbReference>
<evidence type="ECO:0000313" key="2">
    <source>
        <dbReference type="Proteomes" id="UP000262583"/>
    </source>
</evidence>
<name>A0A2Z4Y6P0_SUMC1</name>
<evidence type="ECO:0000313" key="1">
    <source>
        <dbReference type="EMBL" id="AXA36599.1"/>
    </source>
</evidence>
<dbReference type="EMBL" id="CP030759">
    <property type="protein sequence ID" value="AXA36599.1"/>
    <property type="molecule type" value="Genomic_DNA"/>
</dbReference>
<accession>A0A2Z4Y6P0</accession>
<dbReference type="AlphaFoldDB" id="A0A2Z4Y6P0"/>
<dbReference type="KEGG" id="schv:BRCON_1822"/>
<sequence>MPENDRVKRSRVSCVALLVTVALAMIGCATMTPSHKVEPDWCLVTASAPYRPVEKPGMQRREAQNDAEQLARRELLNRVGALRLPSGQTVNDVIARDTRLRAEVLQLVRTAEVYDWRVNPQHECVQVWVRLDLNRVRALFQPTEQPPSR</sequence>
<evidence type="ECO:0008006" key="3">
    <source>
        <dbReference type="Google" id="ProtNLM"/>
    </source>
</evidence>
<dbReference type="Proteomes" id="UP000262583">
    <property type="component" value="Chromosome"/>
</dbReference>